<dbReference type="Pfam" id="PF02845">
    <property type="entry name" value="CUE"/>
    <property type="match status" value="1"/>
</dbReference>
<dbReference type="PROSITE" id="PS51140">
    <property type="entry name" value="CUE"/>
    <property type="match status" value="1"/>
</dbReference>
<sequence>MSAAVCRKRSLFEELHSSPSSLSLKRFRCSGDSTSPIQFSFPSSHTPLSLLRELFPSMDEQLLERALLECGHDLDSAIKSLNNLCLGFAEGQLVSPTTELDASIGANTVLPSEAVMYIIVVLFHFNKKKKNFIWDWVAGIVMWM</sequence>
<dbReference type="InterPro" id="IPR003892">
    <property type="entry name" value="CUE"/>
</dbReference>
<dbReference type="PANTHER" id="PTHR31245">
    <property type="entry name" value="UBIQUITIN SYSTEM COMPONENT CUE PROTEIN"/>
    <property type="match status" value="1"/>
</dbReference>
<dbReference type="SUPFAM" id="SSF46934">
    <property type="entry name" value="UBA-like"/>
    <property type="match status" value="1"/>
</dbReference>
<dbReference type="PANTHER" id="PTHR31245:SF20">
    <property type="entry name" value="F18B13.13 PROTEIN"/>
    <property type="match status" value="1"/>
</dbReference>
<feature type="domain" description="CUE" evidence="1">
    <location>
        <begin position="43"/>
        <end position="86"/>
    </location>
</feature>
<gene>
    <name evidence="2" type="ORF">AMTR_s00070p00033350</name>
</gene>
<organism evidence="2 3">
    <name type="scientific">Amborella trichopoda</name>
    <dbReference type="NCBI Taxonomy" id="13333"/>
    <lineage>
        <taxon>Eukaryota</taxon>
        <taxon>Viridiplantae</taxon>
        <taxon>Streptophyta</taxon>
        <taxon>Embryophyta</taxon>
        <taxon>Tracheophyta</taxon>
        <taxon>Spermatophyta</taxon>
        <taxon>Magnoliopsida</taxon>
        <taxon>Amborellales</taxon>
        <taxon>Amborellaceae</taxon>
        <taxon>Amborella</taxon>
    </lineage>
</organism>
<dbReference type="AlphaFoldDB" id="U5DJ06"/>
<keyword evidence="3" id="KW-1185">Reference proteome</keyword>
<dbReference type="HOGENOM" id="CLU_1789452_0_0_1"/>
<evidence type="ECO:0000313" key="3">
    <source>
        <dbReference type="Proteomes" id="UP000017836"/>
    </source>
</evidence>
<evidence type="ECO:0000259" key="1">
    <source>
        <dbReference type="PROSITE" id="PS51140"/>
    </source>
</evidence>
<dbReference type="Proteomes" id="UP000017836">
    <property type="component" value="Unassembled WGS sequence"/>
</dbReference>
<dbReference type="CDD" id="cd14279">
    <property type="entry name" value="CUE"/>
    <property type="match status" value="1"/>
</dbReference>
<dbReference type="Gramene" id="ERN20563">
    <property type="protein sequence ID" value="ERN20563"/>
    <property type="gene ID" value="AMTR_s00070p00033350"/>
</dbReference>
<accession>U5DJ06</accession>
<dbReference type="EMBL" id="KI392058">
    <property type="protein sequence ID" value="ERN20563.1"/>
    <property type="molecule type" value="Genomic_DNA"/>
</dbReference>
<evidence type="ECO:0000313" key="2">
    <source>
        <dbReference type="EMBL" id="ERN20563.1"/>
    </source>
</evidence>
<protein>
    <recommendedName>
        <fullName evidence="1">CUE domain-containing protein</fullName>
    </recommendedName>
</protein>
<reference evidence="3" key="1">
    <citation type="journal article" date="2013" name="Science">
        <title>The Amborella genome and the evolution of flowering plants.</title>
        <authorList>
            <consortium name="Amborella Genome Project"/>
        </authorList>
    </citation>
    <scope>NUCLEOTIDE SEQUENCE [LARGE SCALE GENOMIC DNA]</scope>
</reference>
<proteinExistence type="predicted"/>
<dbReference type="InterPro" id="IPR009060">
    <property type="entry name" value="UBA-like_sf"/>
</dbReference>
<name>U5DJ06_AMBTC</name>
<dbReference type="GO" id="GO:0043130">
    <property type="term" value="F:ubiquitin binding"/>
    <property type="evidence" value="ECO:0007669"/>
    <property type="project" value="InterPro"/>
</dbReference>